<organism evidence="5 6">
    <name type="scientific">Diaporthe eres</name>
    <name type="common">Phomopsis oblonga</name>
    <dbReference type="NCBI Taxonomy" id="83184"/>
    <lineage>
        <taxon>Eukaryota</taxon>
        <taxon>Fungi</taxon>
        <taxon>Dikarya</taxon>
        <taxon>Ascomycota</taxon>
        <taxon>Pezizomycotina</taxon>
        <taxon>Sordariomycetes</taxon>
        <taxon>Sordariomycetidae</taxon>
        <taxon>Diaporthales</taxon>
        <taxon>Diaporthaceae</taxon>
        <taxon>Diaporthe</taxon>
        <taxon>Diaporthe eres species complex</taxon>
    </lineage>
</organism>
<comment type="caution">
    <text evidence="5">The sequence shown here is derived from an EMBL/GenBank/DDBJ whole genome shotgun (WGS) entry which is preliminary data.</text>
</comment>
<evidence type="ECO:0008006" key="7">
    <source>
        <dbReference type="Google" id="ProtNLM"/>
    </source>
</evidence>
<evidence type="ECO:0000313" key="6">
    <source>
        <dbReference type="Proteomes" id="UP001430848"/>
    </source>
</evidence>
<evidence type="ECO:0000256" key="3">
    <source>
        <dbReference type="ARBA" id="ARBA00023157"/>
    </source>
</evidence>
<dbReference type="CDD" id="cd23508">
    <property type="entry name" value="hydrophobin_II"/>
    <property type="match status" value="1"/>
</dbReference>
<dbReference type="InterPro" id="IPR010636">
    <property type="entry name" value="Class_II_hydrophobin"/>
</dbReference>
<gene>
    <name evidence="5" type="ORF">SLS63_009005</name>
</gene>
<keyword evidence="4" id="KW-0732">Signal</keyword>
<evidence type="ECO:0000256" key="2">
    <source>
        <dbReference type="ARBA" id="ARBA00009576"/>
    </source>
</evidence>
<protein>
    <recommendedName>
        <fullName evidence="7">Hydrophobin</fullName>
    </recommendedName>
</protein>
<feature type="chain" id="PRO_5046109876" description="Hydrophobin" evidence="4">
    <location>
        <begin position="18"/>
        <end position="99"/>
    </location>
</feature>
<dbReference type="PANTHER" id="PTHR42341:SF1">
    <property type="entry name" value="HYDROPHOBIN"/>
    <property type="match status" value="1"/>
</dbReference>
<name>A0ABR1P170_DIAER</name>
<dbReference type="EMBL" id="JAKNSF020000062">
    <property type="protein sequence ID" value="KAK7723230.1"/>
    <property type="molecule type" value="Genomic_DNA"/>
</dbReference>
<evidence type="ECO:0000256" key="4">
    <source>
        <dbReference type="SAM" id="SignalP"/>
    </source>
</evidence>
<evidence type="ECO:0000313" key="5">
    <source>
        <dbReference type="EMBL" id="KAK7723230.1"/>
    </source>
</evidence>
<proteinExistence type="inferred from homology"/>
<reference evidence="5 6" key="1">
    <citation type="submission" date="2024-02" db="EMBL/GenBank/DDBJ databases">
        <title>De novo assembly and annotation of 12 fungi associated with fruit tree decline syndrome in Ontario, Canada.</title>
        <authorList>
            <person name="Sulman M."/>
            <person name="Ellouze W."/>
            <person name="Ilyukhin E."/>
        </authorList>
    </citation>
    <scope>NUCLEOTIDE SEQUENCE [LARGE SCALE GENOMIC DNA]</scope>
    <source>
        <strain evidence="5 6">M169</strain>
    </source>
</reference>
<dbReference type="Pfam" id="PF06766">
    <property type="entry name" value="Hydrophobin_2"/>
    <property type="match status" value="1"/>
</dbReference>
<dbReference type="Gene3D" id="3.20.120.10">
    <property type="entry name" value="Hydrophobin"/>
    <property type="match status" value="1"/>
</dbReference>
<keyword evidence="6" id="KW-1185">Reference proteome</keyword>
<feature type="signal peptide" evidence="4">
    <location>
        <begin position="1"/>
        <end position="17"/>
    </location>
</feature>
<comment type="subcellular location">
    <subcellularLocation>
        <location evidence="1">Cell envelope</location>
    </subcellularLocation>
</comment>
<comment type="similarity">
    <text evidence="2">Belongs to the cerato-ulmin hydrophobin family.</text>
</comment>
<sequence>MQYFTVISTLLASVALSSPVEVQERQLYIPCSGLYGTAQCCATDVLGVADLNCADPPTVPTNASDFQAECSAIGQQARCCVLPILEQGVLCNTPAGVTD</sequence>
<evidence type="ECO:0000256" key="1">
    <source>
        <dbReference type="ARBA" id="ARBA00004196"/>
    </source>
</evidence>
<dbReference type="SUPFAM" id="SSF101751">
    <property type="entry name" value="Hydrophobin II, HfbII"/>
    <property type="match status" value="1"/>
</dbReference>
<dbReference type="Proteomes" id="UP001430848">
    <property type="component" value="Unassembled WGS sequence"/>
</dbReference>
<dbReference type="PANTHER" id="PTHR42341">
    <property type="entry name" value="HYDROPHOBIN"/>
    <property type="match status" value="1"/>
</dbReference>
<keyword evidence="3" id="KW-1015">Disulfide bond</keyword>
<accession>A0ABR1P170</accession>
<dbReference type="InterPro" id="IPR036686">
    <property type="entry name" value="Class_II_Hydrophobin_sf"/>
</dbReference>